<feature type="domain" description="Methyltransferase type 11" evidence="1">
    <location>
        <begin position="46"/>
        <end position="156"/>
    </location>
</feature>
<sequence>MAVNTTEDHYKGIATQYDGIEALPQSRLSEQLVQYALGDCTGQVILDVGGGSGLHARNAILKGAARVDNVDLSPEMLQNCDLAEEQAGRKPGEYVACFLGDATRPLNHLALPGRDGSGLYDIVMANWTFDHASNVDELETMWRNVAQYCRPGGKVISIRIADPWGRHPSNSKYGVEVSDLQTIPGGVKYVYTVQTNPPFRCEASSMNAHHELSQARSMAKKLGFLDLEAVPFSELKIIKEESDFWKDFLDHPNFCCAVGMRGPR</sequence>
<name>A0A9P4US30_9PEZI</name>
<dbReference type="Proteomes" id="UP000799441">
    <property type="component" value="Unassembled WGS sequence"/>
</dbReference>
<keyword evidence="3" id="KW-1185">Reference proteome</keyword>
<reference evidence="2" key="1">
    <citation type="journal article" date="2020" name="Stud. Mycol.">
        <title>101 Dothideomycetes genomes: a test case for predicting lifestyles and emergence of pathogens.</title>
        <authorList>
            <person name="Haridas S."/>
            <person name="Albert R."/>
            <person name="Binder M."/>
            <person name="Bloem J."/>
            <person name="Labutti K."/>
            <person name="Salamov A."/>
            <person name="Andreopoulos B."/>
            <person name="Baker S."/>
            <person name="Barry K."/>
            <person name="Bills G."/>
            <person name="Bluhm B."/>
            <person name="Cannon C."/>
            <person name="Castanera R."/>
            <person name="Culley D."/>
            <person name="Daum C."/>
            <person name="Ezra D."/>
            <person name="Gonzalez J."/>
            <person name="Henrissat B."/>
            <person name="Kuo A."/>
            <person name="Liang C."/>
            <person name="Lipzen A."/>
            <person name="Lutzoni F."/>
            <person name="Magnuson J."/>
            <person name="Mondo S."/>
            <person name="Nolan M."/>
            <person name="Ohm R."/>
            <person name="Pangilinan J."/>
            <person name="Park H.-J."/>
            <person name="Ramirez L."/>
            <person name="Alfaro M."/>
            <person name="Sun H."/>
            <person name="Tritt A."/>
            <person name="Yoshinaga Y."/>
            <person name="Zwiers L.-H."/>
            <person name="Turgeon B."/>
            <person name="Goodwin S."/>
            <person name="Spatafora J."/>
            <person name="Crous P."/>
            <person name="Grigoriev I."/>
        </authorList>
    </citation>
    <scope>NUCLEOTIDE SEQUENCE</scope>
    <source>
        <strain evidence="2">CBS 116435</strain>
    </source>
</reference>
<evidence type="ECO:0000313" key="3">
    <source>
        <dbReference type="Proteomes" id="UP000799441"/>
    </source>
</evidence>
<dbReference type="SUPFAM" id="SSF53335">
    <property type="entry name" value="S-adenosyl-L-methionine-dependent methyltransferases"/>
    <property type="match status" value="1"/>
</dbReference>
<dbReference type="InterPro" id="IPR029063">
    <property type="entry name" value="SAM-dependent_MTases_sf"/>
</dbReference>
<keyword evidence="2" id="KW-0489">Methyltransferase</keyword>
<organism evidence="2 3">
    <name type="scientific">Polychaeton citri CBS 116435</name>
    <dbReference type="NCBI Taxonomy" id="1314669"/>
    <lineage>
        <taxon>Eukaryota</taxon>
        <taxon>Fungi</taxon>
        <taxon>Dikarya</taxon>
        <taxon>Ascomycota</taxon>
        <taxon>Pezizomycotina</taxon>
        <taxon>Dothideomycetes</taxon>
        <taxon>Dothideomycetidae</taxon>
        <taxon>Capnodiales</taxon>
        <taxon>Capnodiaceae</taxon>
        <taxon>Polychaeton</taxon>
    </lineage>
</organism>
<dbReference type="InterPro" id="IPR013216">
    <property type="entry name" value="Methyltransf_11"/>
</dbReference>
<protein>
    <submittedName>
        <fullName evidence="2">S-adenosyl-L-methionine-dependent methyltransferase</fullName>
    </submittedName>
</protein>
<dbReference type="Gene3D" id="3.40.50.150">
    <property type="entry name" value="Vaccinia Virus protein VP39"/>
    <property type="match status" value="1"/>
</dbReference>
<proteinExistence type="predicted"/>
<dbReference type="OrthoDB" id="3647at2759"/>
<gene>
    <name evidence="2" type="ORF">K431DRAFT_217892</name>
</gene>
<dbReference type="CDD" id="cd02440">
    <property type="entry name" value="AdoMet_MTases"/>
    <property type="match status" value="1"/>
</dbReference>
<dbReference type="EMBL" id="MU003771">
    <property type="protein sequence ID" value="KAF2724574.1"/>
    <property type="molecule type" value="Genomic_DNA"/>
</dbReference>
<dbReference type="GO" id="GO:0008757">
    <property type="term" value="F:S-adenosylmethionine-dependent methyltransferase activity"/>
    <property type="evidence" value="ECO:0007669"/>
    <property type="project" value="InterPro"/>
</dbReference>
<dbReference type="Pfam" id="PF08241">
    <property type="entry name" value="Methyltransf_11"/>
    <property type="match status" value="1"/>
</dbReference>
<evidence type="ECO:0000313" key="2">
    <source>
        <dbReference type="EMBL" id="KAF2724574.1"/>
    </source>
</evidence>
<comment type="caution">
    <text evidence="2">The sequence shown here is derived from an EMBL/GenBank/DDBJ whole genome shotgun (WGS) entry which is preliminary data.</text>
</comment>
<dbReference type="AlphaFoldDB" id="A0A9P4US30"/>
<accession>A0A9P4US30</accession>
<dbReference type="GO" id="GO:0032259">
    <property type="term" value="P:methylation"/>
    <property type="evidence" value="ECO:0007669"/>
    <property type="project" value="UniProtKB-KW"/>
</dbReference>
<evidence type="ECO:0000259" key="1">
    <source>
        <dbReference type="Pfam" id="PF08241"/>
    </source>
</evidence>
<keyword evidence="2" id="KW-0808">Transferase</keyword>